<dbReference type="Proteomes" id="UP000246005">
    <property type="component" value="Unassembled WGS sequence"/>
</dbReference>
<comment type="caution">
    <text evidence="1">The sequence shown here is derived from an EMBL/GenBank/DDBJ whole genome shotgun (WGS) entry which is preliminary data.</text>
</comment>
<name>A0A316I701_9PSEU</name>
<sequence>MGPGDPPQGRATGRPAQAAASRSGAVFEYARVSQLWNGWIVVTPSGLRMGISSRHQCGLSSLLAK</sequence>
<evidence type="ECO:0000313" key="1">
    <source>
        <dbReference type="EMBL" id="PWK82991.1"/>
    </source>
</evidence>
<accession>A0A316I701</accession>
<organism evidence="1 2">
    <name type="scientific">Lentzea atacamensis</name>
    <dbReference type="NCBI Taxonomy" id="531938"/>
    <lineage>
        <taxon>Bacteria</taxon>
        <taxon>Bacillati</taxon>
        <taxon>Actinomycetota</taxon>
        <taxon>Actinomycetes</taxon>
        <taxon>Pseudonocardiales</taxon>
        <taxon>Pseudonocardiaceae</taxon>
        <taxon>Lentzea</taxon>
    </lineage>
</organism>
<protein>
    <submittedName>
        <fullName evidence="1">Uncharacterized protein</fullName>
    </submittedName>
</protein>
<gene>
    <name evidence="1" type="ORF">C8D88_112242</name>
</gene>
<evidence type="ECO:0000313" key="2">
    <source>
        <dbReference type="Proteomes" id="UP000246005"/>
    </source>
</evidence>
<dbReference type="EMBL" id="QGHB01000012">
    <property type="protein sequence ID" value="PWK82991.1"/>
    <property type="molecule type" value="Genomic_DNA"/>
</dbReference>
<reference evidence="1 2" key="1">
    <citation type="submission" date="2018-05" db="EMBL/GenBank/DDBJ databases">
        <title>Genomic Encyclopedia of Type Strains, Phase IV (KMG-IV): sequencing the most valuable type-strain genomes for metagenomic binning, comparative biology and taxonomic classification.</title>
        <authorList>
            <person name="Goeker M."/>
        </authorList>
    </citation>
    <scope>NUCLEOTIDE SEQUENCE [LARGE SCALE GENOMIC DNA]</scope>
    <source>
        <strain evidence="1 2">DSM 45480</strain>
    </source>
</reference>
<proteinExistence type="predicted"/>
<dbReference type="AlphaFoldDB" id="A0A316I701"/>